<evidence type="ECO:0000313" key="2">
    <source>
        <dbReference type="EMBL" id="MCD7107772.1"/>
    </source>
</evidence>
<protein>
    <submittedName>
        <fullName evidence="2">Uncharacterized protein</fullName>
    </submittedName>
</protein>
<comment type="caution">
    <text evidence="2">The sequence shown here is derived from an EMBL/GenBank/DDBJ whole genome shotgun (WGS) entry which is preliminary data.</text>
</comment>
<gene>
    <name evidence="2" type="ORF">LRX75_01840</name>
</gene>
<evidence type="ECO:0000313" key="3">
    <source>
        <dbReference type="Proteomes" id="UP001139089"/>
    </source>
</evidence>
<name>A0A9X1SYW3_9HYPH</name>
<accession>A0A9X1SYW3</accession>
<dbReference type="Pfam" id="PF22000">
    <property type="entry name" value="DUF6929"/>
    <property type="match status" value="1"/>
</dbReference>
<evidence type="ECO:0000256" key="1">
    <source>
        <dbReference type="SAM" id="MobiDB-lite"/>
    </source>
</evidence>
<dbReference type="InterPro" id="IPR053851">
    <property type="entry name" value="DUF6929"/>
</dbReference>
<dbReference type="EMBL" id="JAJOZR010000001">
    <property type="protein sequence ID" value="MCD7107772.1"/>
    <property type="molecule type" value="Genomic_DNA"/>
</dbReference>
<feature type="region of interest" description="Disordered" evidence="1">
    <location>
        <begin position="311"/>
        <end position="332"/>
    </location>
</feature>
<dbReference type="Proteomes" id="UP001139089">
    <property type="component" value="Unassembled WGS sequence"/>
</dbReference>
<proteinExistence type="predicted"/>
<dbReference type="RefSeq" id="WP_231811492.1">
    <property type="nucleotide sequence ID" value="NZ_JAJOZR010000001.1"/>
</dbReference>
<organism evidence="2 3">
    <name type="scientific">Rhizobium quercicola</name>
    <dbReference type="NCBI Taxonomy" id="2901226"/>
    <lineage>
        <taxon>Bacteria</taxon>
        <taxon>Pseudomonadati</taxon>
        <taxon>Pseudomonadota</taxon>
        <taxon>Alphaproteobacteria</taxon>
        <taxon>Hyphomicrobiales</taxon>
        <taxon>Rhizobiaceae</taxon>
        <taxon>Rhizobium/Agrobacterium group</taxon>
        <taxon>Rhizobium</taxon>
    </lineage>
</organism>
<sequence length="332" mass="34338">MIVLTERRTLAIVATDDGGALRAHVSAASGLVCLGTTLYVVVDDALHLGIFSLDSPAPGRLFRLFDGALADEKAKRKRRKPDLEALVHIPPFDAFPDGALLALGSGSRANRQRGALLGLDTAGSIAGAPRVIDLAGLFGPMSGLFPDLNIEGAVVAGDRLRLIQRGNRGRRDNAVLSYPLAKVLPLLLGGGQETLPPESIHRLDLGEIDGVALGLTDATMLPDGRMVVSAVAEDTDDAYRDGACVGAALGIVDADGALVSLERLERPDKVEGISLGNPGGRPHLLLVTDADDPAIPAVLLSLPLAPFAAERTGTGGEGEMVSQPGLGSAEQV</sequence>
<reference evidence="2" key="1">
    <citation type="submission" date="2021-12" db="EMBL/GenBank/DDBJ databases">
        <authorList>
            <person name="Li Y."/>
        </authorList>
    </citation>
    <scope>NUCLEOTIDE SEQUENCE</scope>
    <source>
        <strain evidence="2">DKSPLA3</strain>
    </source>
</reference>
<keyword evidence="3" id="KW-1185">Reference proteome</keyword>
<dbReference type="AlphaFoldDB" id="A0A9X1SYW3"/>